<dbReference type="WBParaSite" id="ES5_v2.g16659.t1">
    <property type="protein sequence ID" value="ES5_v2.g16659.t1"/>
    <property type="gene ID" value="ES5_v2.g16659"/>
</dbReference>
<reference evidence="2" key="1">
    <citation type="submission" date="2022-11" db="UniProtKB">
        <authorList>
            <consortium name="WormBaseParasite"/>
        </authorList>
    </citation>
    <scope>IDENTIFICATION</scope>
</reference>
<organism evidence="1 2">
    <name type="scientific">Panagrolaimus sp. ES5</name>
    <dbReference type="NCBI Taxonomy" id="591445"/>
    <lineage>
        <taxon>Eukaryota</taxon>
        <taxon>Metazoa</taxon>
        <taxon>Ecdysozoa</taxon>
        <taxon>Nematoda</taxon>
        <taxon>Chromadorea</taxon>
        <taxon>Rhabditida</taxon>
        <taxon>Tylenchina</taxon>
        <taxon>Panagrolaimomorpha</taxon>
        <taxon>Panagrolaimoidea</taxon>
        <taxon>Panagrolaimidae</taxon>
        <taxon>Panagrolaimus</taxon>
    </lineage>
</organism>
<proteinExistence type="predicted"/>
<protein>
    <submittedName>
        <fullName evidence="2">Uncharacterized protein</fullName>
    </submittedName>
</protein>
<evidence type="ECO:0000313" key="1">
    <source>
        <dbReference type="Proteomes" id="UP000887579"/>
    </source>
</evidence>
<dbReference type="Proteomes" id="UP000887579">
    <property type="component" value="Unplaced"/>
</dbReference>
<accession>A0AC34FHB2</accession>
<sequence length="76" mass="9106">MFSVAEMTEQEVTKNLVNEDSIKQIVVAVVVGEENGIPIIRILTNTNNINTKWHKLFYLLNPFFFVWFMFCLFWWF</sequence>
<evidence type="ECO:0000313" key="2">
    <source>
        <dbReference type="WBParaSite" id="ES5_v2.g16659.t1"/>
    </source>
</evidence>
<name>A0AC34FHB2_9BILA</name>